<feature type="signal peptide" evidence="1">
    <location>
        <begin position="1"/>
        <end position="25"/>
    </location>
</feature>
<gene>
    <name evidence="2" type="ORF">HNV11_14400</name>
</gene>
<dbReference type="Proteomes" id="UP000502756">
    <property type="component" value="Chromosome"/>
</dbReference>
<dbReference type="AlphaFoldDB" id="A0A6M5Y917"/>
<protein>
    <submittedName>
        <fullName evidence="2">T9SS C-terminal target domain-containing protein</fullName>
    </submittedName>
</protein>
<dbReference type="KEGG" id="stae:HNV11_14400"/>
<organism evidence="2 3">
    <name type="scientific">Spirosoma taeanense</name>
    <dbReference type="NCBI Taxonomy" id="2735870"/>
    <lineage>
        <taxon>Bacteria</taxon>
        <taxon>Pseudomonadati</taxon>
        <taxon>Bacteroidota</taxon>
        <taxon>Cytophagia</taxon>
        <taxon>Cytophagales</taxon>
        <taxon>Cytophagaceae</taxon>
        <taxon>Spirosoma</taxon>
    </lineage>
</organism>
<name>A0A6M5Y917_9BACT</name>
<keyword evidence="3" id="KW-1185">Reference proteome</keyword>
<evidence type="ECO:0000256" key="1">
    <source>
        <dbReference type="SAM" id="SignalP"/>
    </source>
</evidence>
<proteinExistence type="predicted"/>
<sequence length="206" mass="22509">MKQFRLSIAVLLSVWSLAGMGDAKADNGSGVSGVKVEKSESKKVRLYTPTNVAPSGAPVEVVLIDAAGTVLYRGSVPAAKQHVTSFNLANLPDGQYYLTASSTDWWMSQGLSIRNNTLTVDERNLQQLTQPTVTAYEKNKVEVTLPATNISDASVAIYDDRNVMVYSEPISSSVRRFDLSSLPEGSYTFVVGPEQKRFSSRINVRR</sequence>
<dbReference type="RefSeq" id="WP_171740329.1">
    <property type="nucleotide sequence ID" value="NZ_CP053435.1"/>
</dbReference>
<feature type="chain" id="PRO_5026845415" evidence="1">
    <location>
        <begin position="26"/>
        <end position="206"/>
    </location>
</feature>
<reference evidence="2 3" key="1">
    <citation type="submission" date="2020-05" db="EMBL/GenBank/DDBJ databases">
        <title>Genome sequencing of Spirosoma sp. TS118.</title>
        <authorList>
            <person name="Lee J.-H."/>
            <person name="Jeong S."/>
            <person name="Zhao L."/>
            <person name="Jung J.-H."/>
            <person name="Kim M.-K."/>
            <person name="Lim S."/>
        </authorList>
    </citation>
    <scope>NUCLEOTIDE SEQUENCE [LARGE SCALE GENOMIC DNA]</scope>
    <source>
        <strain evidence="2 3">TS118</strain>
    </source>
</reference>
<keyword evidence="1" id="KW-0732">Signal</keyword>
<accession>A0A6M5Y917</accession>
<evidence type="ECO:0000313" key="2">
    <source>
        <dbReference type="EMBL" id="QJW90485.1"/>
    </source>
</evidence>
<evidence type="ECO:0000313" key="3">
    <source>
        <dbReference type="Proteomes" id="UP000502756"/>
    </source>
</evidence>
<dbReference type="EMBL" id="CP053435">
    <property type="protein sequence ID" value="QJW90485.1"/>
    <property type="molecule type" value="Genomic_DNA"/>
</dbReference>